<comment type="caution">
    <text evidence="3">The sequence shown here is derived from an EMBL/GenBank/DDBJ whole genome shotgun (WGS) entry which is preliminary data.</text>
</comment>
<organism evidence="3 4">
    <name type="scientific">Trichoderma lentiforme</name>
    <dbReference type="NCBI Taxonomy" id="1567552"/>
    <lineage>
        <taxon>Eukaryota</taxon>
        <taxon>Fungi</taxon>
        <taxon>Dikarya</taxon>
        <taxon>Ascomycota</taxon>
        <taxon>Pezizomycotina</taxon>
        <taxon>Sordariomycetes</taxon>
        <taxon>Hypocreomycetidae</taxon>
        <taxon>Hypocreales</taxon>
        <taxon>Hypocreaceae</taxon>
        <taxon>Trichoderma</taxon>
    </lineage>
</organism>
<keyword evidence="4" id="KW-1185">Reference proteome</keyword>
<evidence type="ECO:0000313" key="3">
    <source>
        <dbReference type="EMBL" id="KAF3060433.1"/>
    </source>
</evidence>
<feature type="region of interest" description="Disordered" evidence="2">
    <location>
        <begin position="1"/>
        <end position="23"/>
    </location>
</feature>
<keyword evidence="1" id="KW-0175">Coiled coil</keyword>
<accession>A0A9P5C8V2</accession>
<feature type="region of interest" description="Disordered" evidence="2">
    <location>
        <begin position="92"/>
        <end position="126"/>
    </location>
</feature>
<dbReference type="AlphaFoldDB" id="A0A9P5C8V2"/>
<sequence>MSQTSSPSLHSDPNLISPSSMDPRANHALRFTIEPYSAKSDGYSLSYAFWQRELNETREMIEQVQNGLRGLIEQVHNELRDLKHLIENACQPRTGGSFIRSPPRKPQRCPSPSTPTAMDDKDCSFV</sequence>
<evidence type="ECO:0000313" key="4">
    <source>
        <dbReference type="Proteomes" id="UP000801864"/>
    </source>
</evidence>
<gene>
    <name evidence="3" type="ORF">CFAM422_011327</name>
</gene>
<proteinExistence type="predicted"/>
<dbReference type="EMBL" id="QLNT01000023">
    <property type="protein sequence ID" value="KAF3060433.1"/>
    <property type="molecule type" value="Genomic_DNA"/>
</dbReference>
<feature type="coiled-coil region" evidence="1">
    <location>
        <begin position="47"/>
        <end position="74"/>
    </location>
</feature>
<reference evidence="3 4" key="1">
    <citation type="submission" date="2018-06" db="EMBL/GenBank/DDBJ databases">
        <title>Genome analysis of cellulolytic fungus Trichoderma lentiforme CFAM-422.</title>
        <authorList>
            <person name="Steindorff A.S."/>
            <person name="Formighieri E.F."/>
            <person name="Midorikawa G.E.O."/>
            <person name="Tamietti M.S."/>
            <person name="Ramos E.Z."/>
            <person name="Silva A.S."/>
            <person name="Bon E.P.S."/>
            <person name="Mendes T.D."/>
            <person name="Damaso M.C.T."/>
            <person name="Favaro L.C.L."/>
        </authorList>
    </citation>
    <scope>NUCLEOTIDE SEQUENCE [LARGE SCALE GENOMIC DNA]</scope>
    <source>
        <strain evidence="3 4">CFAM-422</strain>
    </source>
</reference>
<name>A0A9P5C8V2_9HYPO</name>
<evidence type="ECO:0000256" key="1">
    <source>
        <dbReference type="SAM" id="Coils"/>
    </source>
</evidence>
<dbReference type="Proteomes" id="UP000801864">
    <property type="component" value="Unassembled WGS sequence"/>
</dbReference>
<evidence type="ECO:0000256" key="2">
    <source>
        <dbReference type="SAM" id="MobiDB-lite"/>
    </source>
</evidence>
<feature type="compositionally biased region" description="Polar residues" evidence="2">
    <location>
        <begin position="1"/>
        <end position="20"/>
    </location>
</feature>
<protein>
    <submittedName>
        <fullName evidence="3">Uncharacterized protein</fullName>
    </submittedName>
</protein>